<dbReference type="PANTHER" id="PTHR37955:SF1">
    <property type="entry name" value="DEP DOMAIN-CONTAINING PROTEIN"/>
    <property type="match status" value="1"/>
</dbReference>
<dbReference type="Gene3D" id="1.50.10.150">
    <property type="entry name" value="Voltage-dependent anion channel"/>
    <property type="match status" value="1"/>
</dbReference>
<evidence type="ECO:0000256" key="4">
    <source>
        <dbReference type="ARBA" id="ARBA00023136"/>
    </source>
</evidence>
<keyword evidence="4 5" id="KW-0472">Membrane</keyword>
<feature type="transmembrane region" description="Helical" evidence="5">
    <location>
        <begin position="233"/>
        <end position="249"/>
    </location>
</feature>
<dbReference type="InterPro" id="IPR052951">
    <property type="entry name" value="Tellurite_res_ion_channel"/>
</dbReference>
<evidence type="ECO:0000256" key="5">
    <source>
        <dbReference type="SAM" id="Phobius"/>
    </source>
</evidence>
<gene>
    <name evidence="6" type="ORF">NR989_05735</name>
</gene>
<feature type="transmembrane region" description="Helical" evidence="5">
    <location>
        <begin position="143"/>
        <end position="163"/>
    </location>
</feature>
<keyword evidence="3 5" id="KW-1133">Transmembrane helix</keyword>
<comment type="subcellular location">
    <subcellularLocation>
        <location evidence="1">Membrane</location>
        <topology evidence="1">Multi-pass membrane protein</topology>
    </subcellularLocation>
</comment>
<dbReference type="Proteomes" id="UP001222275">
    <property type="component" value="Chromosome"/>
</dbReference>
<evidence type="ECO:0000256" key="1">
    <source>
        <dbReference type="ARBA" id="ARBA00004141"/>
    </source>
</evidence>
<feature type="transmembrane region" description="Helical" evidence="5">
    <location>
        <begin position="42"/>
        <end position="65"/>
    </location>
</feature>
<name>A0ABY8CCL5_9GAMM</name>
<keyword evidence="2 5" id="KW-0812">Transmembrane</keyword>
<accession>A0ABY8CCL5</accession>
<organism evidence="6 7">
    <name type="scientific">Thiomicrorhabdus lithotrophica</name>
    <dbReference type="NCBI Taxonomy" id="2949997"/>
    <lineage>
        <taxon>Bacteria</taxon>
        <taxon>Pseudomonadati</taxon>
        <taxon>Pseudomonadota</taxon>
        <taxon>Gammaproteobacteria</taxon>
        <taxon>Thiotrichales</taxon>
        <taxon>Piscirickettsiaceae</taxon>
        <taxon>Thiomicrorhabdus</taxon>
    </lineage>
</organism>
<feature type="transmembrane region" description="Helical" evidence="5">
    <location>
        <begin position="169"/>
        <end position="191"/>
    </location>
</feature>
<proteinExistence type="predicted"/>
<dbReference type="RefSeq" id="WP_275596001.1">
    <property type="nucleotide sequence ID" value="NZ_CP102381.1"/>
</dbReference>
<evidence type="ECO:0000256" key="3">
    <source>
        <dbReference type="ARBA" id="ARBA00022989"/>
    </source>
</evidence>
<dbReference type="InterPro" id="IPR004695">
    <property type="entry name" value="SLAC1/Mae1/Ssu1/TehA"/>
</dbReference>
<reference evidence="6 7" key="1">
    <citation type="submission" date="2022-06" db="EMBL/GenBank/DDBJ databases">
        <title>Thiomicrohabdus sp. nov, an obligately chemolithoautotrophic, sulfur-oxidizing bacterium isolated from beach of Guanyin Mountain. Amoy.</title>
        <authorList>
            <person name="Zhu H."/>
        </authorList>
    </citation>
    <scope>NUCLEOTIDE SEQUENCE [LARGE SCALE GENOMIC DNA]</scope>
    <source>
        <strain evidence="6 7">XGS-01</strain>
    </source>
</reference>
<keyword evidence="7" id="KW-1185">Reference proteome</keyword>
<dbReference type="CDD" id="cd09323">
    <property type="entry name" value="TDT_SLAC1_like"/>
    <property type="match status" value="1"/>
</dbReference>
<evidence type="ECO:0000313" key="7">
    <source>
        <dbReference type="Proteomes" id="UP001222275"/>
    </source>
</evidence>
<feature type="transmembrane region" description="Helical" evidence="5">
    <location>
        <begin position="12"/>
        <end position="30"/>
    </location>
</feature>
<evidence type="ECO:0000256" key="2">
    <source>
        <dbReference type="ARBA" id="ARBA00022692"/>
    </source>
</evidence>
<dbReference type="Pfam" id="PF03595">
    <property type="entry name" value="SLAC1"/>
    <property type="match status" value="1"/>
</dbReference>
<feature type="transmembrane region" description="Helical" evidence="5">
    <location>
        <begin position="77"/>
        <end position="100"/>
    </location>
</feature>
<feature type="transmembrane region" description="Helical" evidence="5">
    <location>
        <begin position="112"/>
        <end position="131"/>
    </location>
</feature>
<feature type="transmembrane region" description="Helical" evidence="5">
    <location>
        <begin position="261"/>
        <end position="280"/>
    </location>
</feature>
<dbReference type="EMBL" id="CP102381">
    <property type="protein sequence ID" value="WEJ63745.1"/>
    <property type="molecule type" value="Genomic_DNA"/>
</dbReference>
<dbReference type="InterPro" id="IPR038665">
    <property type="entry name" value="Voltage-dep_anion_channel_sf"/>
</dbReference>
<dbReference type="PANTHER" id="PTHR37955">
    <property type="entry name" value="TELLURITE RESISTANCE PROTEIN TEHA"/>
    <property type="match status" value="1"/>
</dbReference>
<sequence length="327" mass="37208">MSVTENTRLAYFPINLFGAIMGYSGLTLGLKSAHEQLGIPISIFYFSALLSTLFFIIISITYLIKLVKHPKAVIAEFNHPVALHFFPTFSISLLLLSMIFKDLTYDISQLMWMLGTLIQSVLLLFILSNWIHHEKWQITHMTPAWFIPVVGSILVPIGAVYFANIEVAWFFFSIGLVFWVILNSIVMYRLFFHPPMLKILEPTLFILIAPPAVGFISYMSLQGMAGVNEFSRVLYYIALFLTMLLLSQVPRFIKVPFSLAWWAYTFPLAAITLASFIMYEQLELEFFSYLAIIILSILAALIIYLTLKTLLAIKHKKLCVAPAKPGQ</sequence>
<feature type="transmembrane region" description="Helical" evidence="5">
    <location>
        <begin position="203"/>
        <end position="221"/>
    </location>
</feature>
<feature type="transmembrane region" description="Helical" evidence="5">
    <location>
        <begin position="286"/>
        <end position="307"/>
    </location>
</feature>
<evidence type="ECO:0000313" key="6">
    <source>
        <dbReference type="EMBL" id="WEJ63745.1"/>
    </source>
</evidence>
<protein>
    <submittedName>
        <fullName evidence="6">SLAC1 anion channel family protein</fullName>
    </submittedName>
</protein>